<comment type="caution">
    <text evidence="1">The sequence shown here is derived from an EMBL/GenBank/DDBJ whole genome shotgun (WGS) entry which is preliminary data.</text>
</comment>
<gene>
    <name evidence="1" type="ORF">HDF22_004693</name>
</gene>
<evidence type="ECO:0000313" key="2">
    <source>
        <dbReference type="Proteomes" id="UP000548326"/>
    </source>
</evidence>
<dbReference type="RefSeq" id="WP_183589298.1">
    <property type="nucleotide sequence ID" value="NZ_JACHCA010000015.1"/>
</dbReference>
<name>A0A841JHA6_9SPHI</name>
<dbReference type="EMBL" id="JACHCA010000015">
    <property type="protein sequence ID" value="MBB6130553.1"/>
    <property type="molecule type" value="Genomic_DNA"/>
</dbReference>
<protein>
    <submittedName>
        <fullName evidence="1">Uncharacterized protein</fullName>
    </submittedName>
</protein>
<evidence type="ECO:0000313" key="1">
    <source>
        <dbReference type="EMBL" id="MBB6130553.1"/>
    </source>
</evidence>
<dbReference type="Proteomes" id="UP000548326">
    <property type="component" value="Unassembled WGS sequence"/>
</dbReference>
<accession>A0A841JHA6</accession>
<dbReference type="AlphaFoldDB" id="A0A841JHA6"/>
<sequence length="707" mass="78212">MGILAKIEETNWVSTYPDQNGGEIDSADVLISIIDTDTGQYTNGNNCVVTYQINTDGYSSTETVTVPGQSVKIYSGVLRESHYSPQGDPISSTYTTFSILSLQPADGPPPTNPGVCDLKINYVHLDKPESAVGASDAQITINASSSYGPIQYSNNFGASWQLSPTFTGLSGGLDQPSVKDSNPLGCLAQAFITIPTTSGLLIDDPSVNLGAGNISRWNAAFNPIVFTYQRKDFGIINITQDNEKGYAKIAVNTALLDYQTGKYKVSTGDKVYVNAGPYQGVYIIDKVGNNNEITITTPFNGNTAGYININGMRPYYNVITRITYQDKLTGRQNTITSVNRPNNEGIVKADLSNFLQSLLRPVDASDFTLINFRDDNLSASYQIEYAEHYDDGTADGFTSPFTPLPYPFYVMYAAKQLGVRYGGNLAAYVPFKTMNNPAMLARWLTDFAEPAYSINYPFDIGFIYSEDLLGLQLYCELTLLDINRNPLAGGQQTSYLLNEDGSWLLNEDGSSFVIAHQTQANMPLSAQLGLNRLRINGSFPREAFYMNLTLKYNNDQNVAHTIAQTQTIRIDDAVDDNSVYLRWIGLSGSWEYYRFAFNQELSLDVQNAVIIKNFVSDWENQEGIEQVISKTAGQKMKVMAEDLSVNDIKGLQSIKYSPKVQMLVNKNPVKWQTIVINTATYSEYETRNGQAPFSVTFNMPSINIQTQ</sequence>
<organism evidence="1 2">
    <name type="scientific">Mucilaginibacter lappiensis</name>
    <dbReference type="NCBI Taxonomy" id="354630"/>
    <lineage>
        <taxon>Bacteria</taxon>
        <taxon>Pseudomonadati</taxon>
        <taxon>Bacteroidota</taxon>
        <taxon>Sphingobacteriia</taxon>
        <taxon>Sphingobacteriales</taxon>
        <taxon>Sphingobacteriaceae</taxon>
        <taxon>Mucilaginibacter</taxon>
    </lineage>
</organism>
<proteinExistence type="predicted"/>
<reference evidence="1 2" key="1">
    <citation type="submission" date="2020-08" db="EMBL/GenBank/DDBJ databases">
        <title>Genomic Encyclopedia of Type Strains, Phase IV (KMG-V): Genome sequencing to study the core and pangenomes of soil and plant-associated prokaryotes.</title>
        <authorList>
            <person name="Whitman W."/>
        </authorList>
    </citation>
    <scope>NUCLEOTIDE SEQUENCE [LARGE SCALE GENOMIC DNA]</scope>
    <source>
        <strain evidence="1 2">MP601</strain>
    </source>
</reference>